<keyword evidence="6 11" id="KW-1133">Transmembrane helix</keyword>
<accession>E2BFM7</accession>
<dbReference type="GO" id="GO:0005549">
    <property type="term" value="F:odorant binding"/>
    <property type="evidence" value="ECO:0007669"/>
    <property type="project" value="InterPro"/>
</dbReference>
<evidence type="ECO:0000256" key="1">
    <source>
        <dbReference type="ARBA" id="ARBA00004651"/>
    </source>
</evidence>
<feature type="domain" description="C-type lectin" evidence="13">
    <location>
        <begin position="184"/>
        <end position="302"/>
    </location>
</feature>
<dbReference type="Pfam" id="PF00059">
    <property type="entry name" value="Lectin_C"/>
    <property type="match status" value="3"/>
</dbReference>
<evidence type="ECO:0000256" key="8">
    <source>
        <dbReference type="ARBA" id="ARBA00023170"/>
    </source>
</evidence>
<feature type="domain" description="C-type lectin" evidence="13">
    <location>
        <begin position="37"/>
        <end position="165"/>
    </location>
</feature>
<evidence type="ECO:0000256" key="6">
    <source>
        <dbReference type="ARBA" id="ARBA00022989"/>
    </source>
</evidence>
<dbReference type="GO" id="GO:0007165">
    <property type="term" value="P:signal transduction"/>
    <property type="evidence" value="ECO:0007669"/>
    <property type="project" value="UniProtKB-KW"/>
</dbReference>
<evidence type="ECO:0000256" key="10">
    <source>
        <dbReference type="SAM" id="MobiDB-lite"/>
    </source>
</evidence>
<dbReference type="CDD" id="cd00037">
    <property type="entry name" value="CLECT"/>
    <property type="match status" value="3"/>
</dbReference>
<feature type="domain" description="C-type lectin" evidence="13">
    <location>
        <begin position="319"/>
        <end position="451"/>
    </location>
</feature>
<keyword evidence="8 14" id="KW-0675">Receptor</keyword>
<dbReference type="PROSITE" id="PS50041">
    <property type="entry name" value="C_TYPE_LECTIN_2"/>
    <property type="match status" value="3"/>
</dbReference>
<dbReference type="SUPFAM" id="SSF56436">
    <property type="entry name" value="C-type lectin-like"/>
    <property type="match status" value="3"/>
</dbReference>
<evidence type="ECO:0000256" key="7">
    <source>
        <dbReference type="ARBA" id="ARBA00023136"/>
    </source>
</evidence>
<keyword evidence="2" id="KW-1003">Cell membrane</keyword>
<dbReference type="InterPro" id="IPR001304">
    <property type="entry name" value="C-type_lectin-like"/>
</dbReference>
<evidence type="ECO:0000256" key="11">
    <source>
        <dbReference type="SAM" id="Phobius"/>
    </source>
</evidence>
<protein>
    <submittedName>
        <fullName evidence="14">Putative odorant receptor 22c</fullName>
    </submittedName>
</protein>
<evidence type="ECO:0000256" key="12">
    <source>
        <dbReference type="SAM" id="SignalP"/>
    </source>
</evidence>
<dbReference type="InterPro" id="IPR004117">
    <property type="entry name" value="7tm6_olfct_rcpt"/>
</dbReference>
<dbReference type="Proteomes" id="UP000008237">
    <property type="component" value="Unassembled WGS sequence"/>
</dbReference>
<dbReference type="InterPro" id="IPR016186">
    <property type="entry name" value="C-type_lectin-like/link_sf"/>
</dbReference>
<dbReference type="GO" id="GO:0004984">
    <property type="term" value="F:olfactory receptor activity"/>
    <property type="evidence" value="ECO:0007669"/>
    <property type="project" value="InterPro"/>
</dbReference>
<reference evidence="14 15" key="1">
    <citation type="journal article" date="2010" name="Science">
        <title>Genomic comparison of the ants Camponotus floridanus and Harpegnathos saltator.</title>
        <authorList>
            <person name="Bonasio R."/>
            <person name="Zhang G."/>
            <person name="Ye C."/>
            <person name="Mutti N.S."/>
            <person name="Fang X."/>
            <person name="Qin N."/>
            <person name="Donahue G."/>
            <person name="Yang P."/>
            <person name="Li Q."/>
            <person name="Li C."/>
            <person name="Zhang P."/>
            <person name="Huang Z."/>
            <person name="Berger S.L."/>
            <person name="Reinberg D."/>
            <person name="Wang J."/>
            <person name="Liebig J."/>
        </authorList>
    </citation>
    <scope>NUCLEOTIDE SEQUENCE [LARGE SCALE GENOMIC DNA]</scope>
    <source>
        <strain evidence="14 15">R22 G/1</strain>
    </source>
</reference>
<evidence type="ECO:0000256" key="2">
    <source>
        <dbReference type="ARBA" id="ARBA00022475"/>
    </source>
</evidence>
<keyword evidence="3" id="KW-0716">Sensory transduction</keyword>
<feature type="transmembrane region" description="Helical" evidence="11">
    <location>
        <begin position="771"/>
        <end position="789"/>
    </location>
</feature>
<gene>
    <name evidence="14" type="ORF">EAI_09201</name>
</gene>
<name>E2BFM7_HARSA</name>
<keyword evidence="4 11" id="KW-0812">Transmembrane</keyword>
<dbReference type="SMART" id="SM00034">
    <property type="entry name" value="CLECT"/>
    <property type="match status" value="3"/>
</dbReference>
<dbReference type="InParanoid" id="E2BFM7"/>
<feature type="signal peptide" evidence="12">
    <location>
        <begin position="1"/>
        <end position="20"/>
    </location>
</feature>
<evidence type="ECO:0000313" key="14">
    <source>
        <dbReference type="EMBL" id="EFN85549.1"/>
    </source>
</evidence>
<dbReference type="AlphaFoldDB" id="E2BFM7"/>
<evidence type="ECO:0000256" key="9">
    <source>
        <dbReference type="ARBA" id="ARBA00023224"/>
    </source>
</evidence>
<keyword evidence="15" id="KW-1185">Reference proteome</keyword>
<keyword evidence="12" id="KW-0732">Signal</keyword>
<feature type="region of interest" description="Disordered" evidence="10">
    <location>
        <begin position="465"/>
        <end position="496"/>
    </location>
</feature>
<dbReference type="EMBL" id="GL448037">
    <property type="protein sequence ID" value="EFN85549.1"/>
    <property type="molecule type" value="Genomic_DNA"/>
</dbReference>
<evidence type="ECO:0000259" key="13">
    <source>
        <dbReference type="PROSITE" id="PS50041"/>
    </source>
</evidence>
<evidence type="ECO:0000256" key="5">
    <source>
        <dbReference type="ARBA" id="ARBA00022725"/>
    </source>
</evidence>
<dbReference type="Pfam" id="PF02949">
    <property type="entry name" value="7tm_6"/>
    <property type="match status" value="1"/>
</dbReference>
<evidence type="ECO:0000313" key="15">
    <source>
        <dbReference type="Proteomes" id="UP000008237"/>
    </source>
</evidence>
<dbReference type="PANTHER" id="PTHR21137:SF35">
    <property type="entry name" value="ODORANT RECEPTOR 19A-RELATED"/>
    <property type="match status" value="1"/>
</dbReference>
<keyword evidence="9" id="KW-0807">Transducer</keyword>
<dbReference type="InterPro" id="IPR016187">
    <property type="entry name" value="CTDL_fold"/>
</dbReference>
<keyword evidence="7 11" id="KW-0472">Membrane</keyword>
<evidence type="ECO:0000256" key="4">
    <source>
        <dbReference type="ARBA" id="ARBA00022692"/>
    </source>
</evidence>
<keyword evidence="5" id="KW-0552">Olfaction</keyword>
<proteinExistence type="predicted"/>
<feature type="transmembrane region" description="Helical" evidence="11">
    <location>
        <begin position="708"/>
        <end position="728"/>
    </location>
</feature>
<dbReference type="OrthoDB" id="6356110at2759"/>
<feature type="chain" id="PRO_5003158046" evidence="12">
    <location>
        <begin position="21"/>
        <end position="804"/>
    </location>
</feature>
<dbReference type="GO" id="GO:0005886">
    <property type="term" value="C:plasma membrane"/>
    <property type="evidence" value="ECO:0007669"/>
    <property type="project" value="UniProtKB-SubCell"/>
</dbReference>
<evidence type="ECO:0000256" key="3">
    <source>
        <dbReference type="ARBA" id="ARBA00022606"/>
    </source>
</evidence>
<dbReference type="PANTHER" id="PTHR21137">
    <property type="entry name" value="ODORANT RECEPTOR"/>
    <property type="match status" value="1"/>
</dbReference>
<sequence>MLAIVVVPLCFLMPIPKITAHISSGTDLPFDTHIFVHDNTEYILCNYGVTWHEARVICSSYKAELATVDSDRRAQAASRAITDSDISISDHVWIGAREDSPDSWFWLSGGNRMMILRNVSRRNVVLRYSNSSDEDLRCLSIDRVSHDASVFVSLRCNQRKPFMCQRGKEKSSDASMKMMSSTRIDKEEFILYSTRLTWPEAVMSCRKEGLQIAEVKTTAEAQSLAFLMIRARPESIENAWIGGYANDNTWKWLPSGSNISNNDLWRDDNGESHGCLLLDRHVCELPVYLGAKCDRKRDVICQKPSFKKWISEKPVPVYIGGCSYWIGFRELTWFQAQLSCKELNASLVILDSPRVISHMISLMEDNRGELRHIWTDGRRKLMKLDGTTTRRWIWESSGEPVSEIGASFVPWCTTGQCHNDNGNCLNVDRADHDTPIVYGLSCKQSQTYVCQPWSGACVARRTNSKESPASLHDNNHLPRLLPSAETTTTSHQDEEVNREETLRAIVPLSINASRSLPSKSTSRFNDLLGNNNTPLLKNNETFDGMILRLKHSPFRVFDGRSMLYASDKRPLPYKVYVPYSIAPLFPYVLTYIQQATTLTCSIALNTSCDTLIYGLIIYTCGQIELLCHRMMETFRYLGENEIEARKINAIENVVIAECVKHHISMYNIIYKIQSLFVWTVAILFFFSLVTLCTTIYQMSKKNLFSLEFITLTLYLGAMLFQTFLYCWYSNELDLKAKYIAHAIYASNWTVISAKQRKSLLLVMMISQRGKILSTYGIFALLLSTFTWILKTSYAAFNLLQQTSS</sequence>
<comment type="subcellular location">
    <subcellularLocation>
        <location evidence="1">Cell membrane</location>
        <topology evidence="1">Multi-pass membrane protein</topology>
    </subcellularLocation>
</comment>
<feature type="transmembrane region" description="Helical" evidence="11">
    <location>
        <begin position="675"/>
        <end position="696"/>
    </location>
</feature>
<organism evidence="15">
    <name type="scientific">Harpegnathos saltator</name>
    <name type="common">Jerdon's jumping ant</name>
    <dbReference type="NCBI Taxonomy" id="610380"/>
    <lineage>
        <taxon>Eukaryota</taxon>
        <taxon>Metazoa</taxon>
        <taxon>Ecdysozoa</taxon>
        <taxon>Arthropoda</taxon>
        <taxon>Hexapoda</taxon>
        <taxon>Insecta</taxon>
        <taxon>Pterygota</taxon>
        <taxon>Neoptera</taxon>
        <taxon>Endopterygota</taxon>
        <taxon>Hymenoptera</taxon>
        <taxon>Apocrita</taxon>
        <taxon>Aculeata</taxon>
        <taxon>Formicoidea</taxon>
        <taxon>Formicidae</taxon>
        <taxon>Ponerinae</taxon>
        <taxon>Ponerini</taxon>
        <taxon>Harpegnathos</taxon>
    </lineage>
</organism>
<dbReference type="Gene3D" id="3.10.100.10">
    <property type="entry name" value="Mannose-Binding Protein A, subunit A"/>
    <property type="match status" value="3"/>
</dbReference>